<comment type="similarity">
    <text evidence="1">Belongs to the AHA1 family.</text>
</comment>
<feature type="domain" description="Activator of Hsp90 ATPase homologue 1/2-like C-terminal" evidence="2">
    <location>
        <begin position="17"/>
        <end position="151"/>
    </location>
</feature>
<organism evidence="3 4">
    <name type="scientific">Cytobacillus stercorigallinarum</name>
    <dbReference type="NCBI Taxonomy" id="2762240"/>
    <lineage>
        <taxon>Bacteria</taxon>
        <taxon>Bacillati</taxon>
        <taxon>Bacillota</taxon>
        <taxon>Bacilli</taxon>
        <taxon>Bacillales</taxon>
        <taxon>Bacillaceae</taxon>
        <taxon>Cytobacillus</taxon>
    </lineage>
</organism>
<dbReference type="SUPFAM" id="SSF55961">
    <property type="entry name" value="Bet v1-like"/>
    <property type="match status" value="1"/>
</dbReference>
<dbReference type="Proteomes" id="UP000657931">
    <property type="component" value="Unassembled WGS sequence"/>
</dbReference>
<protein>
    <submittedName>
        <fullName evidence="3">SRPBCC domain-containing protein</fullName>
    </submittedName>
</protein>
<gene>
    <name evidence="3" type="ORF">H9655_17590</name>
</gene>
<sequence>MENRTDTASRVIMAESHTIYEAFLHPKALVSWLPPKGMSGYVEDFDPREEGTYKMTLFYEGNQPSYGKTTENSDVYQGKFLELVPDKKIIQLVIFDSESPEFTGDMKQTWLFEPLAKGTRVTVKCENVPKGISKEDHDIGLQSTLENLALFVESF</sequence>
<dbReference type="RefSeq" id="WP_191816474.1">
    <property type="nucleotide sequence ID" value="NZ_JACSQT010000010.1"/>
</dbReference>
<dbReference type="Pfam" id="PF08327">
    <property type="entry name" value="AHSA1"/>
    <property type="match status" value="1"/>
</dbReference>
<dbReference type="InterPro" id="IPR023393">
    <property type="entry name" value="START-like_dom_sf"/>
</dbReference>
<name>A0ABR8QTJ4_9BACI</name>
<dbReference type="Gene3D" id="3.30.530.20">
    <property type="match status" value="1"/>
</dbReference>
<reference evidence="3 4" key="1">
    <citation type="submission" date="2020-08" db="EMBL/GenBank/DDBJ databases">
        <title>A Genomic Blueprint of the Chicken Gut Microbiome.</title>
        <authorList>
            <person name="Gilroy R."/>
            <person name="Ravi A."/>
            <person name="Getino M."/>
            <person name="Pursley I."/>
            <person name="Horton D.L."/>
            <person name="Alikhan N.-F."/>
            <person name="Baker D."/>
            <person name="Gharbi K."/>
            <person name="Hall N."/>
            <person name="Watson M."/>
            <person name="Adriaenssens E.M."/>
            <person name="Foster-Nyarko E."/>
            <person name="Jarju S."/>
            <person name="Secka A."/>
            <person name="Antonio M."/>
            <person name="Oren A."/>
            <person name="Chaudhuri R."/>
            <person name="La Ragione R.M."/>
            <person name="Hildebrand F."/>
            <person name="Pallen M.J."/>
        </authorList>
    </citation>
    <scope>NUCLEOTIDE SEQUENCE [LARGE SCALE GENOMIC DNA]</scope>
    <source>
        <strain evidence="3 4">Sa5YUA1</strain>
    </source>
</reference>
<keyword evidence="4" id="KW-1185">Reference proteome</keyword>
<comment type="caution">
    <text evidence="3">The sequence shown here is derived from an EMBL/GenBank/DDBJ whole genome shotgun (WGS) entry which is preliminary data.</text>
</comment>
<dbReference type="InterPro" id="IPR013538">
    <property type="entry name" value="ASHA1/2-like_C"/>
</dbReference>
<evidence type="ECO:0000313" key="3">
    <source>
        <dbReference type="EMBL" id="MBD7938850.1"/>
    </source>
</evidence>
<dbReference type="EMBL" id="JACSQT010000010">
    <property type="protein sequence ID" value="MBD7938850.1"/>
    <property type="molecule type" value="Genomic_DNA"/>
</dbReference>
<proteinExistence type="inferred from homology"/>
<evidence type="ECO:0000313" key="4">
    <source>
        <dbReference type="Proteomes" id="UP000657931"/>
    </source>
</evidence>
<evidence type="ECO:0000259" key="2">
    <source>
        <dbReference type="Pfam" id="PF08327"/>
    </source>
</evidence>
<evidence type="ECO:0000256" key="1">
    <source>
        <dbReference type="ARBA" id="ARBA00006817"/>
    </source>
</evidence>
<accession>A0ABR8QTJ4</accession>